<feature type="transmembrane region" description="Helical" evidence="10">
    <location>
        <begin position="563"/>
        <end position="585"/>
    </location>
</feature>
<feature type="binding site" evidence="6">
    <location>
        <position position="73"/>
    </location>
    <ligand>
        <name>Na(+)</name>
        <dbReference type="ChEBI" id="CHEBI:29101"/>
        <label>1</label>
    </ligand>
</feature>
<dbReference type="GeneTree" id="ENSGT00940000155869"/>
<keyword evidence="8" id="KW-0769">Symport</keyword>
<dbReference type="PROSITE" id="PS00610">
    <property type="entry name" value="NA_NEUROTRAN_SYMP_1"/>
    <property type="match status" value="1"/>
</dbReference>
<feature type="transmembrane region" description="Helical" evidence="10">
    <location>
        <begin position="487"/>
        <end position="504"/>
    </location>
</feature>
<accession>H3A4N2</accession>
<evidence type="ECO:0000256" key="7">
    <source>
        <dbReference type="PIRSR" id="PIRSR600175-2"/>
    </source>
</evidence>
<dbReference type="GO" id="GO:0005886">
    <property type="term" value="C:plasma membrane"/>
    <property type="evidence" value="ECO:0007669"/>
    <property type="project" value="TreeGrafter"/>
</dbReference>
<dbReference type="InterPro" id="IPR000175">
    <property type="entry name" value="Na/ntran_symport"/>
</dbReference>
<gene>
    <name evidence="11" type="primary">LOC102352321</name>
</gene>
<dbReference type="EMBL" id="AFYH01101091">
    <property type="status" value="NOT_ANNOTATED_CDS"/>
    <property type="molecule type" value="Genomic_DNA"/>
</dbReference>
<feature type="binding site" evidence="6">
    <location>
        <position position="66"/>
    </location>
    <ligand>
        <name>Na(+)</name>
        <dbReference type="ChEBI" id="CHEBI:29101"/>
        <label>1</label>
    </ligand>
</feature>
<feature type="region of interest" description="Disordered" evidence="9">
    <location>
        <begin position="20"/>
        <end position="39"/>
    </location>
</feature>
<reference evidence="11" key="3">
    <citation type="submission" date="2025-09" db="UniProtKB">
        <authorList>
            <consortium name="Ensembl"/>
        </authorList>
    </citation>
    <scope>IDENTIFICATION</scope>
</reference>
<feature type="transmembrane region" description="Helical" evidence="10">
    <location>
        <begin position="525"/>
        <end position="543"/>
    </location>
</feature>
<keyword evidence="6" id="KW-0479">Metal-binding</keyword>
<dbReference type="PROSITE" id="PS50267">
    <property type="entry name" value="NA_NEUROTRAN_SYMP_3"/>
    <property type="match status" value="1"/>
</dbReference>
<evidence type="ECO:0000256" key="4">
    <source>
        <dbReference type="ARBA" id="ARBA00022989"/>
    </source>
</evidence>
<dbReference type="Pfam" id="PF00209">
    <property type="entry name" value="SNF"/>
    <property type="match status" value="1"/>
</dbReference>
<feature type="transmembrane region" description="Helical" evidence="10">
    <location>
        <begin position="270"/>
        <end position="297"/>
    </location>
</feature>
<feature type="transmembrane region" description="Helical" evidence="10">
    <location>
        <begin position="317"/>
        <end position="334"/>
    </location>
</feature>
<feature type="transmembrane region" description="Helical" evidence="10">
    <location>
        <begin position="132"/>
        <end position="159"/>
    </location>
</feature>
<keyword evidence="3 8" id="KW-0812">Transmembrane</keyword>
<feature type="transmembrane region" description="Helical" evidence="10">
    <location>
        <begin position="90"/>
        <end position="111"/>
    </location>
</feature>
<dbReference type="EMBL" id="AFYH01101090">
    <property type="status" value="NOT_ANNOTATED_CDS"/>
    <property type="molecule type" value="Genomic_DNA"/>
</dbReference>
<dbReference type="EMBL" id="AFYH01101092">
    <property type="status" value="NOT_ANNOTATED_CDS"/>
    <property type="molecule type" value="Genomic_DNA"/>
</dbReference>
<dbReference type="EMBL" id="AFYH01101088">
    <property type="status" value="NOT_ANNOTATED_CDS"/>
    <property type="molecule type" value="Genomic_DNA"/>
</dbReference>
<dbReference type="HOGENOM" id="CLU_006855_9_5_1"/>
<dbReference type="SUPFAM" id="SSF161070">
    <property type="entry name" value="SNF-like"/>
    <property type="match status" value="1"/>
</dbReference>
<dbReference type="Proteomes" id="UP000008672">
    <property type="component" value="Unassembled WGS sequence"/>
</dbReference>
<keyword evidence="6" id="KW-0915">Sodium</keyword>
<sequence length="636" mass="70868">MEKKSLSADCTSIAMGEKKGQLALSGKGDPRGDKEARAGAPQAAEVVIPERETWSRQMDFIMSCVGYAIGLGNVWRFPYLCYKNGGGAFLIPYILIALTGGIPIFFLEIALGQFLKAGAINVWNIAPLFKGLGYASLVLVFSLNTYYITILAWAFHYLVHSFTEVLPWSTCNNSWNSPNCSTRFDHMTCVNGSAINATVGNGTCEQLEGKQSPIVEFWEKKVLKISGGLDEPGAMNWELVLCLLVAWAIVYFCVWKGVKYTGKIVYFTASFPYVILIVLLVRGATLPGAMDGIIFYLNPDWSKLSSAQVWIDAGTQIFYSYGIGIGALIALGSYNRFNNNCYRDTFILALINSGTSFFAGFVVFSILGFMAAEQGVPISQVAESGPGLAFIAYPKAVTLMPVAPLWATLFFFMLLFLGLGSQFVGVEGFVTGILDLLPSKYYWQYQREVAVAICIGLCFIIDLSMVTQGGMYVFQLFDYYSASGMTLLWQAFWECVVVSWVYGADRFMDDIARMIGYRPFPWMKWCWSVITPCVCMGVFFFHLVNYKPLTYNKVYTYPWWGEAIGWCFALASMLCIPVTLMYKFFCAKGTLSERWHHLTKPVWGVHHLEYMAPDVKSLTSVTPGSESKVIILESAL</sequence>
<evidence type="ECO:0000256" key="3">
    <source>
        <dbReference type="ARBA" id="ARBA00022692"/>
    </source>
</evidence>
<dbReference type="PANTHER" id="PTHR11616">
    <property type="entry name" value="SODIUM/CHLORIDE DEPENDENT TRANSPORTER"/>
    <property type="match status" value="1"/>
</dbReference>
<evidence type="ECO:0000256" key="1">
    <source>
        <dbReference type="ARBA" id="ARBA00004141"/>
    </source>
</evidence>
<reference evidence="12" key="1">
    <citation type="submission" date="2011-08" db="EMBL/GenBank/DDBJ databases">
        <title>The draft genome of Latimeria chalumnae.</title>
        <authorList>
            <person name="Di Palma F."/>
            <person name="Alfoldi J."/>
            <person name="Johnson J."/>
            <person name="Berlin A."/>
            <person name="Gnerre S."/>
            <person name="Jaffe D."/>
            <person name="MacCallum I."/>
            <person name="Young S."/>
            <person name="Walker B.J."/>
            <person name="Lander E."/>
            <person name="Lindblad-Toh K."/>
        </authorList>
    </citation>
    <scope>NUCLEOTIDE SEQUENCE [LARGE SCALE GENOMIC DNA]</scope>
    <source>
        <strain evidence="12">Wild caught</strain>
    </source>
</reference>
<feature type="binding site" evidence="6">
    <location>
        <position position="352"/>
    </location>
    <ligand>
        <name>Na(+)</name>
        <dbReference type="ChEBI" id="CHEBI:29101"/>
        <label>2</label>
    </ligand>
</feature>
<dbReference type="Bgee" id="ENSLACG00000004099">
    <property type="expression patterns" value="Expressed in pectoral fin and 6 other cell types or tissues"/>
</dbReference>
<evidence type="ECO:0000313" key="12">
    <source>
        <dbReference type="Proteomes" id="UP000008672"/>
    </source>
</evidence>
<evidence type="ECO:0000256" key="5">
    <source>
        <dbReference type="ARBA" id="ARBA00023136"/>
    </source>
</evidence>
<dbReference type="EMBL" id="AFYH01101093">
    <property type="status" value="NOT_ANNOTATED_CDS"/>
    <property type="molecule type" value="Genomic_DNA"/>
</dbReference>
<dbReference type="EMBL" id="AFYH01101089">
    <property type="status" value="NOT_ANNOTATED_CDS"/>
    <property type="molecule type" value="Genomic_DNA"/>
</dbReference>
<dbReference type="EMBL" id="AFYH01101086">
    <property type="status" value="NOT_ANNOTATED_CDS"/>
    <property type="molecule type" value="Genomic_DNA"/>
</dbReference>
<feature type="compositionally biased region" description="Basic and acidic residues" evidence="9">
    <location>
        <begin position="28"/>
        <end position="37"/>
    </location>
</feature>
<feature type="binding site" evidence="6">
    <location>
        <position position="417"/>
    </location>
    <ligand>
        <name>Na(+)</name>
        <dbReference type="ChEBI" id="CHEBI:29101"/>
        <label>1</label>
    </ligand>
</feature>
<evidence type="ECO:0000256" key="6">
    <source>
        <dbReference type="PIRSR" id="PIRSR600175-1"/>
    </source>
</evidence>
<dbReference type="PRINTS" id="PR00176">
    <property type="entry name" value="NANEUSMPORT"/>
</dbReference>
<proteinExistence type="inferred from homology"/>
<feature type="binding site" evidence="6">
    <location>
        <position position="68"/>
    </location>
    <ligand>
        <name>Na(+)</name>
        <dbReference type="ChEBI" id="CHEBI:29101"/>
        <label>1</label>
    </ligand>
</feature>
<feature type="transmembrane region" description="Helical" evidence="10">
    <location>
        <begin position="346"/>
        <end position="371"/>
    </location>
</feature>
<keyword evidence="7" id="KW-1015">Disulfide bond</keyword>
<dbReference type="EMBL" id="AFYH01101085">
    <property type="status" value="NOT_ANNOTATED_CDS"/>
    <property type="molecule type" value="Genomic_DNA"/>
</dbReference>
<feature type="transmembrane region" description="Helical" evidence="10">
    <location>
        <begin position="449"/>
        <end position="467"/>
    </location>
</feature>
<dbReference type="Ensembl" id="ENSLACT00000004642.1">
    <property type="protein sequence ID" value="ENSLACP00000004603.1"/>
    <property type="gene ID" value="ENSLACG00000004099.2"/>
</dbReference>
<dbReference type="InterPro" id="IPR037272">
    <property type="entry name" value="SNS_sf"/>
</dbReference>
<dbReference type="NCBIfam" id="NF037979">
    <property type="entry name" value="Na_transp"/>
    <property type="match status" value="1"/>
</dbReference>
<evidence type="ECO:0000256" key="10">
    <source>
        <dbReference type="SAM" id="Phobius"/>
    </source>
</evidence>
<dbReference type="PROSITE" id="PS00754">
    <property type="entry name" value="NA_NEUROTRAN_SYMP_2"/>
    <property type="match status" value="1"/>
</dbReference>
<keyword evidence="2 8" id="KW-0813">Transport</keyword>
<evidence type="ECO:0000256" key="8">
    <source>
        <dbReference type="RuleBase" id="RU003732"/>
    </source>
</evidence>
<dbReference type="GO" id="GO:0005332">
    <property type="term" value="F:gamma-aminobutyric acid:sodium:chloride symporter activity"/>
    <property type="evidence" value="ECO:0007669"/>
    <property type="project" value="TreeGrafter"/>
</dbReference>
<dbReference type="EMBL" id="AFYH01101094">
    <property type="status" value="NOT_ANNOTATED_CDS"/>
    <property type="molecule type" value="Genomic_DNA"/>
</dbReference>
<feature type="disulfide bond" evidence="7">
    <location>
        <begin position="171"/>
        <end position="180"/>
    </location>
</feature>
<protein>
    <recommendedName>
        <fullName evidence="8">Transporter</fullName>
    </recommendedName>
</protein>
<feature type="transmembrane region" description="Helical" evidence="10">
    <location>
        <begin position="60"/>
        <end position="78"/>
    </location>
</feature>
<evidence type="ECO:0000256" key="9">
    <source>
        <dbReference type="SAM" id="MobiDB-lite"/>
    </source>
</evidence>
<keyword evidence="4 10" id="KW-1133">Transmembrane helix</keyword>
<comment type="similarity">
    <text evidence="8">Belongs to the sodium:neurotransmitter symporter (SNF) (TC 2.A.22) family.</text>
</comment>
<dbReference type="OMA" id="CVEIFRQ"/>
<evidence type="ECO:0000313" key="11">
    <source>
        <dbReference type="Ensembl" id="ENSLACP00000004603.1"/>
    </source>
</evidence>
<feature type="transmembrane region" description="Helical" evidence="10">
    <location>
        <begin position="237"/>
        <end position="258"/>
    </location>
</feature>
<dbReference type="AlphaFoldDB" id="H3A4N2"/>
<dbReference type="EMBL" id="AFYH01101087">
    <property type="status" value="NOT_ANNOTATED_CDS"/>
    <property type="molecule type" value="Genomic_DNA"/>
</dbReference>
<keyword evidence="5 10" id="KW-0472">Membrane</keyword>
<dbReference type="GO" id="GO:0046872">
    <property type="term" value="F:metal ion binding"/>
    <property type="evidence" value="ECO:0007669"/>
    <property type="project" value="UniProtKB-KW"/>
</dbReference>
<keyword evidence="12" id="KW-1185">Reference proteome</keyword>
<feature type="binding site" evidence="6">
    <location>
        <position position="320"/>
    </location>
    <ligand>
        <name>Na(+)</name>
        <dbReference type="ChEBI" id="CHEBI:29101"/>
        <label>2</label>
    </ligand>
</feature>
<evidence type="ECO:0000256" key="2">
    <source>
        <dbReference type="ARBA" id="ARBA00022448"/>
    </source>
</evidence>
<name>H3A4N2_LATCH</name>
<organism evidence="11 12">
    <name type="scientific">Latimeria chalumnae</name>
    <name type="common">Coelacanth</name>
    <dbReference type="NCBI Taxonomy" id="7897"/>
    <lineage>
        <taxon>Eukaryota</taxon>
        <taxon>Metazoa</taxon>
        <taxon>Chordata</taxon>
        <taxon>Craniata</taxon>
        <taxon>Vertebrata</taxon>
        <taxon>Euteleostomi</taxon>
        <taxon>Coelacanthiformes</taxon>
        <taxon>Coelacanthidae</taxon>
        <taxon>Latimeria</taxon>
    </lineage>
</organism>
<dbReference type="PANTHER" id="PTHR11616:SF96">
    <property type="entry name" value="SODIUM- AND CHLORIDE-DEPENDENT CREATINE TRANSPORTER 1"/>
    <property type="match status" value="1"/>
</dbReference>
<comment type="subcellular location">
    <subcellularLocation>
        <location evidence="1">Membrane</location>
        <topology evidence="1">Multi-pass membrane protein</topology>
    </subcellularLocation>
</comment>
<feature type="binding site" evidence="6">
    <location>
        <position position="421"/>
    </location>
    <ligand>
        <name>Na(+)</name>
        <dbReference type="ChEBI" id="CHEBI:29101"/>
        <label>1</label>
    </ligand>
</feature>
<reference evidence="11" key="2">
    <citation type="submission" date="2025-08" db="UniProtKB">
        <authorList>
            <consortium name="Ensembl"/>
        </authorList>
    </citation>
    <scope>IDENTIFICATION</scope>
</reference>